<dbReference type="EMBL" id="CP071182">
    <property type="protein sequence ID" value="QSO46789.1"/>
    <property type="molecule type" value="Genomic_DNA"/>
</dbReference>
<gene>
    <name evidence="4" type="ORF">JZ786_20505</name>
</gene>
<dbReference type="Pfam" id="PF00497">
    <property type="entry name" value="SBP_bac_3"/>
    <property type="match status" value="1"/>
</dbReference>
<evidence type="ECO:0000313" key="4">
    <source>
        <dbReference type="EMBL" id="QSO46789.1"/>
    </source>
</evidence>
<proteinExistence type="predicted"/>
<feature type="chain" id="PRO_5040932872" evidence="2">
    <location>
        <begin position="23"/>
        <end position="315"/>
    </location>
</feature>
<evidence type="ECO:0000256" key="1">
    <source>
        <dbReference type="ARBA" id="ARBA00022729"/>
    </source>
</evidence>
<evidence type="ECO:0000259" key="3">
    <source>
        <dbReference type="SMART" id="SM00062"/>
    </source>
</evidence>
<name>A0A9X7Z5C0_9BACL</name>
<dbReference type="PANTHER" id="PTHR35936:SF17">
    <property type="entry name" value="ARGININE-BINDING EXTRACELLULAR PROTEIN ARTP"/>
    <property type="match status" value="1"/>
</dbReference>
<keyword evidence="1 2" id="KW-0732">Signal</keyword>
<protein>
    <submittedName>
        <fullName evidence="4">Amino acid ABC transporter substrate-binding protein</fullName>
    </submittedName>
</protein>
<dbReference type="PROSITE" id="PS51257">
    <property type="entry name" value="PROKAR_LIPOPROTEIN"/>
    <property type="match status" value="1"/>
</dbReference>
<evidence type="ECO:0000256" key="2">
    <source>
        <dbReference type="SAM" id="SignalP"/>
    </source>
</evidence>
<reference evidence="4 5" key="1">
    <citation type="submission" date="2021-02" db="EMBL/GenBank/DDBJ databases">
        <title>Alicyclobacillus curvatus sp. nov. and Alicyclobacillus mengziensis sp. nov., two acidophilic bacteria isolated from acid mine drainage.</title>
        <authorList>
            <person name="Huang Y."/>
        </authorList>
    </citation>
    <scope>NUCLEOTIDE SEQUENCE [LARGE SCALE GENOMIC DNA]</scope>
    <source>
        <strain evidence="4 5">S30H14</strain>
    </source>
</reference>
<dbReference type="Proteomes" id="UP000663505">
    <property type="component" value="Chromosome"/>
</dbReference>
<dbReference type="CDD" id="cd13530">
    <property type="entry name" value="PBP2_peptides_like"/>
    <property type="match status" value="1"/>
</dbReference>
<dbReference type="Gene3D" id="3.40.190.10">
    <property type="entry name" value="Periplasmic binding protein-like II"/>
    <property type="match status" value="2"/>
</dbReference>
<feature type="signal peptide" evidence="2">
    <location>
        <begin position="1"/>
        <end position="22"/>
    </location>
</feature>
<sequence length="315" mass="33401">MNRMSKISIPVMVATVGIFTLAGCGTSANNNANSGVTTNSAGTGSSSGTGSNSTSQNDLLSQVESTHTLSVAVSAFAPQDFQSPTTKQWTGYDINILKGFAKTLGATLKVNAMPFNSSIQAVADKRDDLTIDIYYTKQRAQVLDFSRPMLNYNDVIAVNSKNPAISSTNVSSLKGKKVAVVLGSAEVAEAKNIPGAHVKQYNSVAESFLALSQGRVAADIQPDTDVSWAKKQNPNLNIKLLGTVPSSIAPPIQSLRGYYGVPKGSYSTRFLDKLNAYLKQIVTNGTEQKILDKYGMSNPVFLKGLASAPNTYSGN</sequence>
<keyword evidence="5" id="KW-1185">Reference proteome</keyword>
<dbReference type="SMART" id="SM00062">
    <property type="entry name" value="PBPb"/>
    <property type="match status" value="1"/>
</dbReference>
<dbReference type="InterPro" id="IPR001638">
    <property type="entry name" value="Solute-binding_3/MltF_N"/>
</dbReference>
<feature type="domain" description="Solute-binding protein family 3/N-terminal" evidence="3">
    <location>
        <begin position="68"/>
        <end position="298"/>
    </location>
</feature>
<dbReference type="AlphaFoldDB" id="A0A9X7Z5C0"/>
<organism evidence="4 5">
    <name type="scientific">Alicyclobacillus mengziensis</name>
    <dbReference type="NCBI Taxonomy" id="2931921"/>
    <lineage>
        <taxon>Bacteria</taxon>
        <taxon>Bacillati</taxon>
        <taxon>Bacillota</taxon>
        <taxon>Bacilli</taxon>
        <taxon>Bacillales</taxon>
        <taxon>Alicyclobacillaceae</taxon>
        <taxon>Alicyclobacillus</taxon>
    </lineage>
</organism>
<dbReference type="KEGG" id="afx:JZ786_20505"/>
<dbReference type="PANTHER" id="PTHR35936">
    <property type="entry name" value="MEMBRANE-BOUND LYTIC MUREIN TRANSGLYCOSYLASE F"/>
    <property type="match status" value="1"/>
</dbReference>
<dbReference type="SUPFAM" id="SSF53850">
    <property type="entry name" value="Periplasmic binding protein-like II"/>
    <property type="match status" value="1"/>
</dbReference>
<evidence type="ECO:0000313" key="5">
    <source>
        <dbReference type="Proteomes" id="UP000663505"/>
    </source>
</evidence>
<accession>A0A9X7Z5C0</accession>